<reference evidence="2 3" key="1">
    <citation type="submission" date="2019-10" db="EMBL/GenBank/DDBJ databases">
        <title>Two novel species isolated from a subtropical stream in China.</title>
        <authorList>
            <person name="Lu H."/>
        </authorList>
    </citation>
    <scope>NUCLEOTIDE SEQUENCE [LARGE SCALE GENOMIC DNA]</scope>
    <source>
        <strain evidence="2 3">FT29W</strain>
    </source>
</reference>
<dbReference type="AlphaFoldDB" id="A0A6A7N4Q1"/>
<evidence type="ECO:0000313" key="2">
    <source>
        <dbReference type="EMBL" id="MQA39960.1"/>
    </source>
</evidence>
<gene>
    <name evidence="2" type="ORF">GEV02_17560</name>
</gene>
<dbReference type="Proteomes" id="UP000440498">
    <property type="component" value="Unassembled WGS sequence"/>
</dbReference>
<dbReference type="EMBL" id="WHUG01000006">
    <property type="protein sequence ID" value="MQA39960.1"/>
    <property type="molecule type" value="Genomic_DNA"/>
</dbReference>
<protein>
    <recommendedName>
        <fullName evidence="4">Secreted protein</fullName>
    </recommendedName>
</protein>
<feature type="chain" id="PRO_5025512872" description="Secreted protein" evidence="1">
    <location>
        <begin position="21"/>
        <end position="101"/>
    </location>
</feature>
<evidence type="ECO:0000256" key="1">
    <source>
        <dbReference type="SAM" id="SignalP"/>
    </source>
</evidence>
<evidence type="ECO:0008006" key="4">
    <source>
        <dbReference type="Google" id="ProtNLM"/>
    </source>
</evidence>
<feature type="signal peptide" evidence="1">
    <location>
        <begin position="1"/>
        <end position="20"/>
    </location>
</feature>
<evidence type="ECO:0000313" key="3">
    <source>
        <dbReference type="Proteomes" id="UP000440498"/>
    </source>
</evidence>
<accession>A0A6A7N4Q1</accession>
<dbReference type="RefSeq" id="WP_152839195.1">
    <property type="nucleotide sequence ID" value="NZ_WHUG01000006.1"/>
</dbReference>
<name>A0A6A7N4Q1_9BURK</name>
<sequence length="101" mass="11293">MVSRLVLLIVCLLAPNLASARTSVPKDIQSFIVNADACDHAAGEFDGSLSEQRQREIEEDVVKYCQPAQKQLKLLKAKYKGDAKLTEIIRKHAYDSVTSFR</sequence>
<keyword evidence="3" id="KW-1185">Reference proteome</keyword>
<organism evidence="2 3">
    <name type="scientific">Rugamonas aquatica</name>
    <dbReference type="NCBI Taxonomy" id="2743357"/>
    <lineage>
        <taxon>Bacteria</taxon>
        <taxon>Pseudomonadati</taxon>
        <taxon>Pseudomonadota</taxon>
        <taxon>Betaproteobacteria</taxon>
        <taxon>Burkholderiales</taxon>
        <taxon>Oxalobacteraceae</taxon>
        <taxon>Telluria group</taxon>
        <taxon>Rugamonas</taxon>
    </lineage>
</organism>
<comment type="caution">
    <text evidence="2">The sequence shown here is derived from an EMBL/GenBank/DDBJ whole genome shotgun (WGS) entry which is preliminary data.</text>
</comment>
<proteinExistence type="predicted"/>
<keyword evidence="1" id="KW-0732">Signal</keyword>